<name>A0ACB9WWL7_CHAAC</name>
<feature type="non-terminal residue" evidence="1">
    <location>
        <position position="1"/>
    </location>
</feature>
<reference evidence="1" key="1">
    <citation type="submission" date="2022-05" db="EMBL/GenBank/DDBJ databases">
        <title>Chromosome-level genome of Chaenocephalus aceratus.</title>
        <authorList>
            <person name="Park H."/>
        </authorList>
    </citation>
    <scope>NUCLEOTIDE SEQUENCE</scope>
    <source>
        <strain evidence="1">KU_202001</strain>
    </source>
</reference>
<organism evidence="1 2">
    <name type="scientific">Chaenocephalus aceratus</name>
    <name type="common">Blackfin icefish</name>
    <name type="synonym">Chaenichthys aceratus</name>
    <dbReference type="NCBI Taxonomy" id="36190"/>
    <lineage>
        <taxon>Eukaryota</taxon>
        <taxon>Metazoa</taxon>
        <taxon>Chordata</taxon>
        <taxon>Craniata</taxon>
        <taxon>Vertebrata</taxon>
        <taxon>Euteleostomi</taxon>
        <taxon>Actinopterygii</taxon>
        <taxon>Neopterygii</taxon>
        <taxon>Teleostei</taxon>
        <taxon>Neoteleostei</taxon>
        <taxon>Acanthomorphata</taxon>
        <taxon>Eupercaria</taxon>
        <taxon>Perciformes</taxon>
        <taxon>Notothenioidei</taxon>
        <taxon>Channichthyidae</taxon>
        <taxon>Chaenocephalus</taxon>
    </lineage>
</organism>
<sequence length="157" mass="16841">NLRSGGLLKAQHQPNPLTPAETISPSFTASHRYDFLPTVQELKMKISKLGVRESCRSMTLNSHLLSSWTCEYWKWSSDRTLQGSTVTVLGDELDSQGPGGEGDAGFACPNKERRGIRGAKVGRLSKALVGPAGVLAPVNQAVIEEQSLGLNVAPLTV</sequence>
<dbReference type="EMBL" id="CM043795">
    <property type="protein sequence ID" value="KAI4818373.1"/>
    <property type="molecule type" value="Genomic_DNA"/>
</dbReference>
<comment type="caution">
    <text evidence="1">The sequence shown here is derived from an EMBL/GenBank/DDBJ whole genome shotgun (WGS) entry which is preliminary data.</text>
</comment>
<evidence type="ECO:0000313" key="2">
    <source>
        <dbReference type="Proteomes" id="UP001057452"/>
    </source>
</evidence>
<keyword evidence="2" id="KW-1185">Reference proteome</keyword>
<protein>
    <submittedName>
        <fullName evidence="1">Uncharacterized protein</fullName>
    </submittedName>
</protein>
<proteinExistence type="predicted"/>
<dbReference type="Proteomes" id="UP001057452">
    <property type="component" value="Chromosome 11"/>
</dbReference>
<feature type="non-terminal residue" evidence="1">
    <location>
        <position position="157"/>
    </location>
</feature>
<evidence type="ECO:0000313" key="1">
    <source>
        <dbReference type="EMBL" id="KAI4818373.1"/>
    </source>
</evidence>
<accession>A0ACB9WWL7</accession>
<gene>
    <name evidence="1" type="ORF">KUCAC02_011716</name>
</gene>